<dbReference type="OrthoDB" id="9780241at2"/>
<evidence type="ECO:0000256" key="6">
    <source>
        <dbReference type="ARBA" id="ARBA00022735"/>
    </source>
</evidence>
<feature type="binding site" evidence="16">
    <location>
        <position position="161"/>
    </location>
    <ligand>
        <name>Fe cation</name>
        <dbReference type="ChEBI" id="CHEBI:24875"/>
    </ligand>
</feature>
<name>A0A0W0UH53_9GAMM</name>
<dbReference type="FunFam" id="3.10.180.10:FF:000007">
    <property type="entry name" value="4-hydroxyphenylpyruvate dioxygenase"/>
    <property type="match status" value="1"/>
</dbReference>
<keyword evidence="8" id="KW-0204">Cytolysis</keyword>
<evidence type="ECO:0000313" key="19">
    <source>
        <dbReference type="EMBL" id="OCH97617.1"/>
    </source>
</evidence>
<dbReference type="PATRIC" id="fig|455.5.peg.1132"/>
<dbReference type="InterPro" id="IPR041736">
    <property type="entry name" value="4OHPhenylPyrv_dOase_N"/>
</dbReference>
<reference evidence="18 20" key="1">
    <citation type="submission" date="2015-11" db="EMBL/GenBank/DDBJ databases">
        <title>Genomic analysis of 38 Legionella species identifies large and diverse effector repertoires.</title>
        <authorList>
            <person name="Burstein D."/>
            <person name="Amaro F."/>
            <person name="Zusman T."/>
            <person name="Lifshitz Z."/>
            <person name="Cohen O."/>
            <person name="Gilbert J.A."/>
            <person name="Pupko T."/>
            <person name="Shuman H.A."/>
            <person name="Segal G."/>
        </authorList>
    </citation>
    <scope>NUCLEOTIDE SEQUENCE [LARGE SCALE GENOMIC DNA]</scope>
    <source>
        <strain evidence="18 20">JA-26-G1-E2</strain>
    </source>
</reference>
<dbReference type="InterPro" id="IPR004360">
    <property type="entry name" value="Glyas_Fos-R_dOase_dom"/>
</dbReference>
<gene>
    <name evidence="18" type="primary">lly</name>
    <name evidence="19" type="ORF">A8135_14085</name>
    <name evidence="18" type="ORF">Ljam_1068</name>
</gene>
<dbReference type="GO" id="GO:0006572">
    <property type="term" value="P:L-tyrosine catabolic process"/>
    <property type="evidence" value="ECO:0007669"/>
    <property type="project" value="TreeGrafter"/>
</dbReference>
<dbReference type="CDD" id="cd08342">
    <property type="entry name" value="HPPD_N_like"/>
    <property type="match status" value="1"/>
</dbReference>
<evidence type="ECO:0000256" key="9">
    <source>
        <dbReference type="ARBA" id="ARBA00022964"/>
    </source>
</evidence>
<evidence type="ECO:0000256" key="13">
    <source>
        <dbReference type="ARBA" id="ARBA00050835"/>
    </source>
</evidence>
<dbReference type="Gene3D" id="3.10.180.10">
    <property type="entry name" value="2,3-Dihydroxybiphenyl 1,2-Dioxygenase, domain 1"/>
    <property type="match status" value="2"/>
</dbReference>
<dbReference type="AlphaFoldDB" id="A0A0W0UH53"/>
<dbReference type="PIRSF" id="PIRSF009283">
    <property type="entry name" value="HPP_dOase"/>
    <property type="match status" value="1"/>
</dbReference>
<evidence type="ECO:0000259" key="17">
    <source>
        <dbReference type="PROSITE" id="PS51819"/>
    </source>
</evidence>
<dbReference type="InterPro" id="IPR037523">
    <property type="entry name" value="VOC_core"/>
</dbReference>
<evidence type="ECO:0000256" key="10">
    <source>
        <dbReference type="ARBA" id="ARBA00023002"/>
    </source>
</evidence>
<comment type="catalytic activity">
    <reaction evidence="13">
        <text>3-(4-hydroxyphenyl)pyruvate + O2 = homogentisate + CO2</text>
        <dbReference type="Rhea" id="RHEA:16189"/>
        <dbReference type="ChEBI" id="CHEBI:15379"/>
        <dbReference type="ChEBI" id="CHEBI:16169"/>
        <dbReference type="ChEBI" id="CHEBI:16526"/>
        <dbReference type="ChEBI" id="CHEBI:36242"/>
        <dbReference type="EC" id="1.13.11.27"/>
    </reaction>
</comment>
<dbReference type="Pfam" id="PF00903">
    <property type="entry name" value="Glyoxalase"/>
    <property type="match status" value="1"/>
</dbReference>
<dbReference type="GO" id="GO:0090729">
    <property type="term" value="F:toxin activity"/>
    <property type="evidence" value="ECO:0007669"/>
    <property type="project" value="UniProtKB-KW"/>
</dbReference>
<reference evidence="19 21" key="2">
    <citation type="submission" date="2016-05" db="EMBL/GenBank/DDBJ databases">
        <authorList>
            <person name="Prochazka B."/>
            <person name="Indra A."/>
            <person name="Hasenberger P."/>
            <person name="Blaschitz M."/>
            <person name="Wagner L."/>
            <person name="Wewalka G."/>
            <person name="Sorschag S."/>
            <person name="Schmid D."/>
            <person name="Ruppitsch W."/>
        </authorList>
    </citation>
    <scope>NUCLEOTIDE SEQUENCE [LARGE SCALE GENOMIC DNA]</scope>
    <source>
        <strain evidence="19 21">974010_12</strain>
    </source>
</reference>
<feature type="binding site" evidence="16">
    <location>
        <position position="239"/>
    </location>
    <ligand>
        <name>Fe cation</name>
        <dbReference type="ChEBI" id="CHEBI:24875"/>
    </ligand>
</feature>
<dbReference type="STRING" id="455.Ljam_1068"/>
<keyword evidence="11 16" id="KW-0408">Iron</keyword>
<evidence type="ECO:0000256" key="16">
    <source>
        <dbReference type="PIRSR" id="PIRSR009283-1"/>
    </source>
</evidence>
<dbReference type="EMBL" id="LNYG01000013">
    <property type="protein sequence ID" value="KTD06873.1"/>
    <property type="molecule type" value="Genomic_DNA"/>
</dbReference>
<evidence type="ECO:0000313" key="20">
    <source>
        <dbReference type="Proteomes" id="UP000054715"/>
    </source>
</evidence>
<keyword evidence="7" id="KW-0677">Repeat</keyword>
<feature type="binding site" evidence="16">
    <location>
        <position position="319"/>
    </location>
    <ligand>
        <name>Fe cation</name>
        <dbReference type="ChEBI" id="CHEBI:24875"/>
    </ligand>
</feature>
<evidence type="ECO:0000313" key="18">
    <source>
        <dbReference type="EMBL" id="KTD06873.1"/>
    </source>
</evidence>
<keyword evidence="21" id="KW-1185">Reference proteome</keyword>
<dbReference type="GO" id="GO:0003868">
    <property type="term" value="F:4-hydroxyphenylpyruvate dioxygenase activity"/>
    <property type="evidence" value="ECO:0007669"/>
    <property type="project" value="UniProtKB-EC"/>
</dbReference>
<evidence type="ECO:0000256" key="4">
    <source>
        <dbReference type="ARBA" id="ARBA00022656"/>
    </source>
</evidence>
<dbReference type="SUPFAM" id="SSF54593">
    <property type="entry name" value="Glyoxalase/Bleomycin resistance protein/Dihydroxybiphenyl dioxygenase"/>
    <property type="match status" value="1"/>
</dbReference>
<dbReference type="InterPro" id="IPR041735">
    <property type="entry name" value="4OHPhenylPyrv_dOase_C"/>
</dbReference>
<organism evidence="18 20">
    <name type="scientific">Legionella jamestowniensis</name>
    <dbReference type="NCBI Taxonomy" id="455"/>
    <lineage>
        <taxon>Bacteria</taxon>
        <taxon>Pseudomonadati</taxon>
        <taxon>Pseudomonadota</taxon>
        <taxon>Gammaproteobacteria</taxon>
        <taxon>Legionellales</taxon>
        <taxon>Legionellaceae</taxon>
        <taxon>Legionella</taxon>
    </lineage>
</organism>
<dbReference type="GO" id="GO:0031640">
    <property type="term" value="P:killing of cells of another organism"/>
    <property type="evidence" value="ECO:0007669"/>
    <property type="project" value="UniProtKB-KW"/>
</dbReference>
<keyword evidence="10" id="KW-0560">Oxidoreductase</keyword>
<evidence type="ECO:0000256" key="5">
    <source>
        <dbReference type="ARBA" id="ARBA00022723"/>
    </source>
</evidence>
<sequence length="355" mass="40382">MNNHSISHPGSNPCGLDGFAFLEFSGPDKSVLHQQFKEMGFQLVATHKEQDIALYQQGAIQFIVNAAKDCQAERHATTHGAGACAMGFRVKNAEQAYKYALAHGAVAFQDCKHADHGLLAIDAIGGSVIYFVDENNHPFADHWQRQQNSNPTDCGLTFIDHLTHNVYRGNMDKWARFYETIFNFHEIRFFNIKGQMTGLISRALSSPCGKIKIPLNESKDDVSQIEEFLHEYHGEGIQHIALNTEDIYYTVNTLRKNNVKFLDVPDTYYEMIDHRIPWHKEPLAKLQQERILIDGEREPSAGLLLQIFTENIFGPVFFEIIQRKGNQGFGEGNFQALFEAIERDQIKRGTLQETH</sequence>
<dbReference type="InterPro" id="IPR005956">
    <property type="entry name" value="4OHPhenylPyrv_dOase"/>
</dbReference>
<evidence type="ECO:0000256" key="7">
    <source>
        <dbReference type="ARBA" id="ARBA00022737"/>
    </source>
</evidence>
<feature type="domain" description="VOC" evidence="17">
    <location>
        <begin position="158"/>
        <end position="310"/>
    </location>
</feature>
<dbReference type="Proteomes" id="UP000054715">
    <property type="component" value="Unassembled WGS sequence"/>
</dbReference>
<dbReference type="Pfam" id="PF14696">
    <property type="entry name" value="Glyoxalase_5"/>
    <property type="match status" value="1"/>
</dbReference>
<keyword evidence="5 16" id="KW-0479">Metal-binding</keyword>
<evidence type="ECO:0000256" key="3">
    <source>
        <dbReference type="ARBA" id="ARBA00018452"/>
    </source>
</evidence>
<evidence type="ECO:0000256" key="1">
    <source>
        <dbReference type="ARBA" id="ARBA00005877"/>
    </source>
</evidence>
<feature type="domain" description="VOC" evidence="17">
    <location>
        <begin position="15"/>
        <end position="134"/>
    </location>
</feature>
<dbReference type="EMBL" id="LYOZ01000030">
    <property type="protein sequence ID" value="OCH97617.1"/>
    <property type="molecule type" value="Genomic_DNA"/>
</dbReference>
<keyword evidence="4" id="KW-0800">Toxin</keyword>
<comment type="cofactor">
    <cofactor evidence="16">
        <name>Fe cation</name>
        <dbReference type="ChEBI" id="CHEBI:24875"/>
    </cofactor>
    <text evidence="16">Binds 1 Fe cation per subunit.</text>
</comment>
<dbReference type="InterPro" id="IPR029068">
    <property type="entry name" value="Glyas_Bleomycin-R_OHBP_Dase"/>
</dbReference>
<dbReference type="CDD" id="cd07250">
    <property type="entry name" value="HPPD_C_like"/>
    <property type="match status" value="1"/>
</dbReference>
<comment type="similarity">
    <text evidence="1">Belongs to the 4HPPD family.</text>
</comment>
<dbReference type="PANTHER" id="PTHR11959:SF1">
    <property type="entry name" value="4-HYDROXYPHENYLPYRUVATE DIOXYGENASE"/>
    <property type="match status" value="1"/>
</dbReference>
<evidence type="ECO:0000256" key="14">
    <source>
        <dbReference type="ARBA" id="ARBA00057433"/>
    </source>
</evidence>
<accession>A0A0W0UH53</accession>
<dbReference type="PROSITE" id="PS51819">
    <property type="entry name" value="VOC"/>
    <property type="match status" value="2"/>
</dbReference>
<keyword evidence="9 18" id="KW-0223">Dioxygenase</keyword>
<evidence type="ECO:0000256" key="12">
    <source>
        <dbReference type="ARBA" id="ARBA00023026"/>
    </source>
</evidence>
<dbReference type="NCBIfam" id="TIGR01263">
    <property type="entry name" value="4HPPD"/>
    <property type="match status" value="1"/>
</dbReference>
<dbReference type="Proteomes" id="UP000093336">
    <property type="component" value="Unassembled WGS sequence"/>
</dbReference>
<dbReference type="EC" id="1.13.11.27" evidence="2"/>
<comment type="caution">
    <text evidence="18">The sequence shown here is derived from an EMBL/GenBank/DDBJ whole genome shotgun (WGS) entry which is preliminary data.</text>
</comment>
<keyword evidence="12" id="KW-0843">Virulence</keyword>
<evidence type="ECO:0000256" key="11">
    <source>
        <dbReference type="ARBA" id="ARBA00023004"/>
    </source>
</evidence>
<protein>
    <recommendedName>
        <fullName evidence="3">4-hydroxyphenylpyruvate dioxygenase</fullName>
        <ecNumber evidence="2">1.13.11.27</ecNumber>
    </recommendedName>
    <alternativeName>
        <fullName evidence="15">Legiolysin</fullName>
    </alternativeName>
</protein>
<dbReference type="PANTHER" id="PTHR11959">
    <property type="entry name" value="4-HYDROXYPHENYLPYRUVATE DIOXYGENASE"/>
    <property type="match status" value="1"/>
</dbReference>
<proteinExistence type="inferred from homology"/>
<keyword evidence="18" id="KW-0670">Pyruvate</keyword>
<dbReference type="GO" id="GO:0046872">
    <property type="term" value="F:metal ion binding"/>
    <property type="evidence" value="ECO:0007669"/>
    <property type="project" value="UniProtKB-KW"/>
</dbReference>
<dbReference type="RefSeq" id="WP_058449102.1">
    <property type="nucleotide sequence ID" value="NZ_CAAAJF010000019.1"/>
</dbReference>
<evidence type="ECO:0000313" key="21">
    <source>
        <dbReference type="Proteomes" id="UP000093336"/>
    </source>
</evidence>
<evidence type="ECO:0000256" key="2">
    <source>
        <dbReference type="ARBA" id="ARBA00013222"/>
    </source>
</evidence>
<keyword evidence="6" id="KW-0354">Hemolysis</keyword>
<comment type="function">
    <text evidence="14">Catalyzes the transformation of p-hydroxyphenylpyruvate into HGA. Has hemolytic and brown pigment production activity.</text>
</comment>
<evidence type="ECO:0000256" key="8">
    <source>
        <dbReference type="ARBA" id="ARBA00022852"/>
    </source>
</evidence>
<evidence type="ECO:0000256" key="15">
    <source>
        <dbReference type="ARBA" id="ARBA00083795"/>
    </source>
</evidence>